<protein>
    <submittedName>
        <fullName evidence="3">DNA-binding protein</fullName>
    </submittedName>
</protein>
<evidence type="ECO:0000313" key="3">
    <source>
        <dbReference type="EMBL" id="QOT78130.1"/>
    </source>
</evidence>
<feature type="compositionally biased region" description="Basic residues" evidence="1">
    <location>
        <begin position="338"/>
        <end position="347"/>
    </location>
</feature>
<dbReference type="GO" id="GO:0003677">
    <property type="term" value="F:DNA binding"/>
    <property type="evidence" value="ECO:0007669"/>
    <property type="project" value="UniProtKB-KW"/>
</dbReference>
<dbReference type="Proteomes" id="UP000397656">
    <property type="component" value="Chromosome 1"/>
</dbReference>
<evidence type="ECO:0000259" key="2">
    <source>
        <dbReference type="Pfam" id="PF11740"/>
    </source>
</evidence>
<dbReference type="EMBL" id="CP062803">
    <property type="protein sequence ID" value="QOT78130.1"/>
    <property type="molecule type" value="Genomic_DNA"/>
</dbReference>
<keyword evidence="3" id="KW-0238">DNA-binding</keyword>
<dbReference type="RefSeq" id="WP_150990188.1">
    <property type="nucleotide sequence ID" value="NZ_CP062803.1"/>
</dbReference>
<gene>
    <name evidence="3" type="ORF">F7R26_009035</name>
</gene>
<evidence type="ECO:0000313" key="4">
    <source>
        <dbReference type="Proteomes" id="UP000397656"/>
    </source>
</evidence>
<dbReference type="Pfam" id="PF11740">
    <property type="entry name" value="KfrA_N"/>
    <property type="match status" value="1"/>
</dbReference>
<feature type="domain" description="KfrA N-terminal DNA-binding" evidence="2">
    <location>
        <begin position="37"/>
        <end position="146"/>
    </location>
</feature>
<accession>A0A643FNK5</accession>
<dbReference type="InterPro" id="IPR021104">
    <property type="entry name" value="KfrA_DNA-bd_N"/>
</dbReference>
<reference evidence="3 4" key="1">
    <citation type="submission" date="2020-10" db="EMBL/GenBank/DDBJ databases">
        <title>Complete genome sequence of Cupriavidus basilensis CCUG 49340T.</title>
        <authorList>
            <person name="Salva-Serra F."/>
            <person name="Donoso R.A."/>
            <person name="Cho K.H."/>
            <person name="Yoo J.A."/>
            <person name="Lee K."/>
            <person name="Yoon S.-H."/>
            <person name="Perez-Pantoja D."/>
            <person name="Moore E.R.B."/>
        </authorList>
    </citation>
    <scope>NUCLEOTIDE SEQUENCE [LARGE SCALE GENOMIC DNA]</scope>
    <source>
        <strain evidence="4">CCUG 49340</strain>
    </source>
</reference>
<organism evidence="3 4">
    <name type="scientific">Cupriavidus basilensis</name>
    <dbReference type="NCBI Taxonomy" id="68895"/>
    <lineage>
        <taxon>Bacteria</taxon>
        <taxon>Pseudomonadati</taxon>
        <taxon>Pseudomonadota</taxon>
        <taxon>Betaproteobacteria</taxon>
        <taxon>Burkholderiales</taxon>
        <taxon>Burkholderiaceae</taxon>
        <taxon>Cupriavidus</taxon>
    </lineage>
</organism>
<dbReference type="AlphaFoldDB" id="A0A643FNK5"/>
<dbReference type="GeneID" id="98401045"/>
<name>A0A643FNK5_9BURK</name>
<proteinExistence type="predicted"/>
<evidence type="ECO:0000256" key="1">
    <source>
        <dbReference type="SAM" id="MobiDB-lite"/>
    </source>
</evidence>
<feature type="region of interest" description="Disordered" evidence="1">
    <location>
        <begin position="317"/>
        <end position="347"/>
    </location>
</feature>
<sequence>MTASPETTANEQSLQADIVQLRERFPETRALYREVCGLLFFRYGITPTANKLYGLVRKGSMGTPTEVLAQFWQDLRNKMHVTIAHPELPDALKVIAADAVQSIWQAANEAASGELAALRAEARLQASEAQAQRDQARAAVVVAEREAAVLQAGLDAAQQARAAVQGELEAERQSHAAAQARHDESKRQVEALERQLGEMHTQFSADLERTREQVVVAQERASATERRALREIDQERTLRQKAEQAAAELRTELAAMQARAQDAAVAAAEVRVRLQAERDTLSRQLAAAEQALGLGLAAQEGLRAELEAALRQAERAQAEATASRRLATTRRQVPATKTKLKFKAGPA</sequence>
<feature type="compositionally biased region" description="Low complexity" evidence="1">
    <location>
        <begin position="318"/>
        <end position="331"/>
    </location>
</feature>